<feature type="transmembrane region" description="Helical" evidence="9">
    <location>
        <begin position="574"/>
        <end position="594"/>
    </location>
</feature>
<dbReference type="Pfam" id="PF00060">
    <property type="entry name" value="Lig_chan"/>
    <property type="match status" value="1"/>
</dbReference>
<feature type="domain" description="Ionotropic glutamate receptor C-terminal" evidence="11">
    <location>
        <begin position="318"/>
        <end position="585"/>
    </location>
</feature>
<dbReference type="InterPro" id="IPR001320">
    <property type="entry name" value="Iontro_rcpt_C"/>
</dbReference>
<keyword evidence="4 9" id="KW-0812">Transmembrane</keyword>
<evidence type="ECO:0000256" key="10">
    <source>
        <dbReference type="SAM" id="SignalP"/>
    </source>
</evidence>
<dbReference type="PANTHER" id="PTHR42643:SF35">
    <property type="entry name" value="IONOTROPIC RECEPTOR 68A, ISOFORM A"/>
    <property type="match status" value="1"/>
</dbReference>
<dbReference type="Gene3D" id="3.40.190.10">
    <property type="entry name" value="Periplasmic binding protein-like II"/>
    <property type="match status" value="1"/>
</dbReference>
<dbReference type="SUPFAM" id="SSF53850">
    <property type="entry name" value="Periplasmic binding protein-like II"/>
    <property type="match status" value="1"/>
</dbReference>
<keyword evidence="6 9" id="KW-0472">Membrane</keyword>
<keyword evidence="10" id="KW-0732">Signal</keyword>
<keyword evidence="7" id="KW-0675">Receptor</keyword>
<dbReference type="Gene3D" id="1.10.287.70">
    <property type="match status" value="1"/>
</dbReference>
<evidence type="ECO:0000256" key="9">
    <source>
        <dbReference type="SAM" id="Phobius"/>
    </source>
</evidence>
<gene>
    <name evidence="13" type="primary">LOC108561471</name>
</gene>
<name>A0ABM1MK06_NICVS</name>
<sequence length="610" mass="70826">MLLLMLLNLAALAKCNEDRIVDFVSSIICNSFDEFQTIFYISDGSSFTDYIHKSLQKDLTMVVVPPYENVLNYRPENFRAVGAIIATANLTYLNAILGEKSIGDFKMYPHYRILIFLQGVEADYKKYPFDFAQDIEALDLMIVQVETIEEFKSKRNFLIKLIYLNKDKVILEWNGEDELQLDVDDLNMLEWKPKDEYVFNVAAFNCPPYIYSTDKEAYDGIEFRIIQHIMRKFKVEYQIFTEKEREGRNESLYSIVKESVYNGSSDIAVCSHWMLSLGKYFSMYDTTFPYAQACITFLVPKPQPKPDSGFIFQPLQPTTWILMFTSSFTTTLILYGLGMYYKTVRNDPNPFANLVDSYLVIVRIFTLSGLNVFPKPSLRGIRIFLTCWSLNTLLLATAYAAGFTSALTSVQFSDPINTLQDMVNHNIFWGGPDLNTKAMLEGGNEIHRMIAKNYGIEPNNRYRDMRVRCNNYALIVKKLSQYYLTDTETLDSYAKTHMKILNECVGEFGIILILRKSSPFTKIFTEQITRLLEHGFIDYWYAKMMSNYNLDYLYNFFTSHTEATVSRPLRSSQLLGNFYLLLAGLTISALTFFIECLVKHYSRQQYYFNY</sequence>
<dbReference type="Proteomes" id="UP000695000">
    <property type="component" value="Unplaced"/>
</dbReference>
<evidence type="ECO:0000256" key="6">
    <source>
        <dbReference type="ARBA" id="ARBA00023136"/>
    </source>
</evidence>
<keyword evidence="3" id="KW-1003">Cell membrane</keyword>
<keyword evidence="12" id="KW-1185">Reference proteome</keyword>
<evidence type="ECO:0000313" key="12">
    <source>
        <dbReference type="Proteomes" id="UP000695000"/>
    </source>
</evidence>
<comment type="subcellular location">
    <subcellularLocation>
        <location evidence="1">Cell membrane</location>
        <topology evidence="1">Multi-pass membrane protein</topology>
    </subcellularLocation>
</comment>
<keyword evidence="8" id="KW-0325">Glycoprotein</keyword>
<feature type="transmembrane region" description="Helical" evidence="9">
    <location>
        <begin position="380"/>
        <end position="401"/>
    </location>
</feature>
<dbReference type="InterPro" id="IPR052192">
    <property type="entry name" value="Insect_Ionotropic_Sensory_Rcpt"/>
</dbReference>
<dbReference type="PANTHER" id="PTHR42643">
    <property type="entry name" value="IONOTROPIC RECEPTOR 20A-RELATED"/>
    <property type="match status" value="1"/>
</dbReference>
<evidence type="ECO:0000256" key="2">
    <source>
        <dbReference type="ARBA" id="ARBA00008685"/>
    </source>
</evidence>
<evidence type="ECO:0000259" key="11">
    <source>
        <dbReference type="Pfam" id="PF00060"/>
    </source>
</evidence>
<protein>
    <submittedName>
        <fullName evidence="13">Uncharacterized protein LOC108561471</fullName>
    </submittedName>
</protein>
<evidence type="ECO:0000256" key="3">
    <source>
        <dbReference type="ARBA" id="ARBA00022475"/>
    </source>
</evidence>
<comment type="similarity">
    <text evidence="2">Belongs to the glutamate-gated ion channel (TC 1.A.10.1) family.</text>
</comment>
<dbReference type="RefSeq" id="XP_017774906.1">
    <property type="nucleotide sequence ID" value="XM_017919417.1"/>
</dbReference>
<evidence type="ECO:0000256" key="7">
    <source>
        <dbReference type="ARBA" id="ARBA00023170"/>
    </source>
</evidence>
<keyword evidence="5 9" id="KW-1133">Transmembrane helix</keyword>
<proteinExistence type="inferred from homology"/>
<accession>A0ABM1MK06</accession>
<evidence type="ECO:0000256" key="1">
    <source>
        <dbReference type="ARBA" id="ARBA00004651"/>
    </source>
</evidence>
<dbReference type="GeneID" id="108561471"/>
<evidence type="ECO:0000313" key="13">
    <source>
        <dbReference type="RefSeq" id="XP_017774906.1"/>
    </source>
</evidence>
<evidence type="ECO:0000256" key="8">
    <source>
        <dbReference type="ARBA" id="ARBA00023180"/>
    </source>
</evidence>
<feature type="signal peptide" evidence="10">
    <location>
        <begin position="1"/>
        <end position="15"/>
    </location>
</feature>
<evidence type="ECO:0000256" key="4">
    <source>
        <dbReference type="ARBA" id="ARBA00022692"/>
    </source>
</evidence>
<feature type="chain" id="PRO_5045196384" evidence="10">
    <location>
        <begin position="16"/>
        <end position="610"/>
    </location>
</feature>
<organism evidence="12 13">
    <name type="scientific">Nicrophorus vespilloides</name>
    <name type="common">Boreal carrion beetle</name>
    <dbReference type="NCBI Taxonomy" id="110193"/>
    <lineage>
        <taxon>Eukaryota</taxon>
        <taxon>Metazoa</taxon>
        <taxon>Ecdysozoa</taxon>
        <taxon>Arthropoda</taxon>
        <taxon>Hexapoda</taxon>
        <taxon>Insecta</taxon>
        <taxon>Pterygota</taxon>
        <taxon>Neoptera</taxon>
        <taxon>Endopterygota</taxon>
        <taxon>Coleoptera</taxon>
        <taxon>Polyphaga</taxon>
        <taxon>Staphyliniformia</taxon>
        <taxon>Silphidae</taxon>
        <taxon>Nicrophorinae</taxon>
        <taxon>Nicrophorus</taxon>
    </lineage>
</organism>
<reference evidence="13" key="1">
    <citation type="submission" date="2025-08" db="UniProtKB">
        <authorList>
            <consortium name="RefSeq"/>
        </authorList>
    </citation>
    <scope>IDENTIFICATION</scope>
    <source>
        <tissue evidence="13">Whole Larva</tissue>
    </source>
</reference>
<evidence type="ECO:0000256" key="5">
    <source>
        <dbReference type="ARBA" id="ARBA00022989"/>
    </source>
</evidence>
<feature type="transmembrane region" description="Helical" evidence="9">
    <location>
        <begin position="320"/>
        <end position="341"/>
    </location>
</feature>